<dbReference type="InterPro" id="IPR036249">
    <property type="entry name" value="Thioredoxin-like_sf"/>
</dbReference>
<feature type="transmembrane region" description="Helical" evidence="1">
    <location>
        <begin position="287"/>
        <end position="317"/>
    </location>
</feature>
<name>A0A1F2P784_9EURY</name>
<keyword evidence="1" id="KW-0472">Membrane</keyword>
<dbReference type="InterPro" id="IPR051790">
    <property type="entry name" value="Cytochrome_c-biogenesis_DsbD"/>
</dbReference>
<dbReference type="Proteomes" id="UP000185779">
    <property type="component" value="Unassembled WGS sequence"/>
</dbReference>
<keyword evidence="1" id="KW-1133">Transmembrane helix</keyword>
<evidence type="ECO:0000313" key="2">
    <source>
        <dbReference type="EMBL" id="OFV66842.1"/>
    </source>
</evidence>
<sequence length="391" mass="43342">MPCISTYERGCQVYIKLFCISEGKCSENAEAIRLIKTPPDIYRRMLKAKRALMLLVTLSIPLLIQLASSAPIIEIHYFYGEDCPHCQALSTLLDKIEEEYPNVKIYRYEVYYNETNGALFDEFRKRYGIKVGGVPVLFFNDTYLSGDITEADIKAEIARLEAGDEVSSRGEEVSPSFIIISGIVNGIINLCTFAVLILLLTSLLTLNDRRRVLIIGFSFIIAVYLTYLLVGLGIINTFAFAGMNSNLRVVVIVIALLAGVINIRDYFTGQSTLAIPGFAKPKIKDMVRYATIPAAGLLGVFATLIGLPCTVGVYLPILSVLSGKTMLCALLYLMLYNLLYTLPLIGILAFVYFGTDPGVLDEMRKEKKRYIRLFGGIAMLIIGLLMLLGVV</sequence>
<feature type="transmembrane region" description="Helical" evidence="1">
    <location>
        <begin position="51"/>
        <end position="73"/>
    </location>
</feature>
<accession>A0A1F2P784</accession>
<dbReference type="STRING" id="1839936.SBU_000135"/>
<dbReference type="AlphaFoldDB" id="A0A1F2P784"/>
<dbReference type="CDD" id="cd02947">
    <property type="entry name" value="TRX_family"/>
    <property type="match status" value="1"/>
</dbReference>
<gene>
    <name evidence="2" type="ORF">SBU_000135</name>
</gene>
<dbReference type="SUPFAM" id="SSF52833">
    <property type="entry name" value="Thioredoxin-like"/>
    <property type="match status" value="1"/>
</dbReference>
<feature type="transmembrane region" description="Helical" evidence="1">
    <location>
        <begin position="212"/>
        <end position="235"/>
    </location>
</feature>
<dbReference type="PROSITE" id="PS51354">
    <property type="entry name" value="GLUTAREDOXIN_2"/>
    <property type="match status" value="1"/>
</dbReference>
<feature type="transmembrane region" description="Helical" evidence="1">
    <location>
        <begin position="373"/>
        <end position="390"/>
    </location>
</feature>
<dbReference type="PANTHER" id="PTHR31272:SF9">
    <property type="entry name" value="BLL1027 PROTEIN"/>
    <property type="match status" value="1"/>
</dbReference>
<evidence type="ECO:0000313" key="3">
    <source>
        <dbReference type="Proteomes" id="UP000185779"/>
    </source>
</evidence>
<dbReference type="PANTHER" id="PTHR31272">
    <property type="entry name" value="CYTOCHROME C-TYPE BIOGENESIS PROTEIN HI_1454-RELATED"/>
    <property type="match status" value="1"/>
</dbReference>
<feature type="transmembrane region" description="Helical" evidence="1">
    <location>
        <begin position="177"/>
        <end position="200"/>
    </location>
</feature>
<keyword evidence="3" id="KW-1185">Reference proteome</keyword>
<dbReference type="EMBL" id="LYOR01000001">
    <property type="protein sequence ID" value="OFV66842.1"/>
    <property type="molecule type" value="Genomic_DNA"/>
</dbReference>
<feature type="transmembrane region" description="Helical" evidence="1">
    <location>
        <begin position="329"/>
        <end position="353"/>
    </location>
</feature>
<feature type="transmembrane region" description="Helical" evidence="1">
    <location>
        <begin position="247"/>
        <end position="267"/>
    </location>
</feature>
<evidence type="ECO:0000256" key="1">
    <source>
        <dbReference type="SAM" id="Phobius"/>
    </source>
</evidence>
<dbReference type="Gene3D" id="3.40.30.10">
    <property type="entry name" value="Glutaredoxin"/>
    <property type="match status" value="1"/>
</dbReference>
<protein>
    <submittedName>
        <fullName evidence="2">Cytochrome c biogenesis protein, transmembrane region</fullName>
    </submittedName>
</protein>
<proteinExistence type="predicted"/>
<comment type="caution">
    <text evidence="2">The sequence shown here is derived from an EMBL/GenBank/DDBJ whole genome shotgun (WGS) entry which is preliminary data.</text>
</comment>
<organism evidence="2 3">
    <name type="scientific">Candidatus Syntropharchaeum butanivorans</name>
    <dbReference type="NCBI Taxonomy" id="1839936"/>
    <lineage>
        <taxon>Archaea</taxon>
        <taxon>Methanobacteriati</taxon>
        <taxon>Methanobacteriota</taxon>
        <taxon>Stenosarchaea group</taxon>
        <taxon>Methanomicrobia</taxon>
        <taxon>Methanosarcinales</taxon>
        <taxon>ANME-2 cluster</taxon>
        <taxon>Candidatus Syntropharchaeum</taxon>
    </lineage>
</organism>
<reference evidence="2" key="1">
    <citation type="submission" date="2016-05" db="EMBL/GenBank/DDBJ databases">
        <title>Microbial consortia oxidize butane by reversing methanogenesis.</title>
        <authorList>
            <person name="Laso-Perez R."/>
            <person name="Richter M."/>
            <person name="Wegener G."/>
            <person name="Musat F."/>
        </authorList>
    </citation>
    <scope>NUCLEOTIDE SEQUENCE [LARGE SCALE GENOMIC DNA]</scope>
    <source>
        <strain evidence="2">BOX1</strain>
    </source>
</reference>
<keyword evidence="1 2" id="KW-0812">Transmembrane</keyword>